<keyword evidence="2" id="KW-1185">Reference proteome</keyword>
<accession>A0A815BZS9</accession>
<sequence>MADCKSNNSSTVAILKEHMYGRDQRDIHVYAFAGHPFTYNDSCINFPIFRCEERAARYPHQYPCDDGQYTHEFYINIDTLTCTPTSNLTALRHTHHLDGQLSSFTFILKQRLTTDTKQIIFNVAHARVIVHMFIAIRFGDCPNDIDELNCSSNEHGRFAHGLDSTDHLPAKGSHSVRLFRTQETLCHLDIGEVISRRKPVLPVFKLGNFHRVKASSPIKHKQASGKEQTVYYPITVSEHCYIKPLEELLITDSIPISSCQSNFNTVTHPNRGVRYPSNRSNYFCQCRQGYSDLFCNEFDQCFCSTDSFSHSAAICSLEKNPSKNGRFCAPQHDPIDLQGYSCYCKEYILDETVNITVVALDFVSIK</sequence>
<evidence type="ECO:0008006" key="3">
    <source>
        <dbReference type="Google" id="ProtNLM"/>
    </source>
</evidence>
<evidence type="ECO:0000313" key="2">
    <source>
        <dbReference type="Proteomes" id="UP000663828"/>
    </source>
</evidence>
<dbReference type="AlphaFoldDB" id="A0A815BZS9"/>
<comment type="caution">
    <text evidence="1">The sequence shown here is derived from an EMBL/GenBank/DDBJ whole genome shotgun (WGS) entry which is preliminary data.</text>
</comment>
<gene>
    <name evidence="1" type="ORF">XAT740_LOCUS27688</name>
</gene>
<proteinExistence type="predicted"/>
<name>A0A815BZS9_ADIRI</name>
<reference evidence="1" key="1">
    <citation type="submission" date="2021-02" db="EMBL/GenBank/DDBJ databases">
        <authorList>
            <person name="Nowell W R."/>
        </authorList>
    </citation>
    <scope>NUCLEOTIDE SEQUENCE</scope>
</reference>
<dbReference type="Proteomes" id="UP000663828">
    <property type="component" value="Unassembled WGS sequence"/>
</dbReference>
<dbReference type="EMBL" id="CAJNOR010002326">
    <property type="protein sequence ID" value="CAF1278559.1"/>
    <property type="molecule type" value="Genomic_DNA"/>
</dbReference>
<protein>
    <recommendedName>
        <fullName evidence="3">EGF-like domain-containing protein</fullName>
    </recommendedName>
</protein>
<evidence type="ECO:0000313" key="1">
    <source>
        <dbReference type="EMBL" id="CAF1278559.1"/>
    </source>
</evidence>
<organism evidence="1 2">
    <name type="scientific">Adineta ricciae</name>
    <name type="common">Rotifer</name>
    <dbReference type="NCBI Taxonomy" id="249248"/>
    <lineage>
        <taxon>Eukaryota</taxon>
        <taxon>Metazoa</taxon>
        <taxon>Spiralia</taxon>
        <taxon>Gnathifera</taxon>
        <taxon>Rotifera</taxon>
        <taxon>Eurotatoria</taxon>
        <taxon>Bdelloidea</taxon>
        <taxon>Adinetida</taxon>
        <taxon>Adinetidae</taxon>
        <taxon>Adineta</taxon>
    </lineage>
</organism>